<proteinExistence type="predicted"/>
<evidence type="ECO:0000259" key="6">
    <source>
        <dbReference type="PROSITE" id="PS51918"/>
    </source>
</evidence>
<keyword evidence="5" id="KW-0411">Iron-sulfur</keyword>
<gene>
    <name evidence="7" type="ORF">DPRO_1766</name>
</gene>
<dbReference type="PROSITE" id="PS51918">
    <property type="entry name" value="RADICAL_SAM"/>
    <property type="match status" value="1"/>
</dbReference>
<reference evidence="8" key="1">
    <citation type="submission" date="2017-09" db="EMBL/GenBank/DDBJ databases">
        <authorList>
            <person name="Regsiter A."/>
            <person name="William W."/>
        </authorList>
    </citation>
    <scope>NUCLEOTIDE SEQUENCE [LARGE SCALE GENOMIC DNA]</scope>
    <source>
        <strain evidence="8">500-1</strain>
    </source>
</reference>
<dbReference type="SFLD" id="SFLDS00029">
    <property type="entry name" value="Radical_SAM"/>
    <property type="match status" value="1"/>
</dbReference>
<keyword evidence="8" id="KW-1185">Reference proteome</keyword>
<evidence type="ECO:0000313" key="8">
    <source>
        <dbReference type="Proteomes" id="UP000219215"/>
    </source>
</evidence>
<dbReference type="EMBL" id="LT907975">
    <property type="protein sequence ID" value="SOB58666.1"/>
    <property type="molecule type" value="Genomic_DNA"/>
</dbReference>
<name>A0A2C8F7Q0_9BACT</name>
<dbReference type="GO" id="GO:0046872">
    <property type="term" value="F:metal ion binding"/>
    <property type="evidence" value="ECO:0007669"/>
    <property type="project" value="UniProtKB-KW"/>
</dbReference>
<evidence type="ECO:0000256" key="4">
    <source>
        <dbReference type="ARBA" id="ARBA00023004"/>
    </source>
</evidence>
<keyword evidence="2" id="KW-0949">S-adenosyl-L-methionine</keyword>
<dbReference type="OrthoDB" id="9815044at2"/>
<dbReference type="SFLD" id="SFLDG01086">
    <property type="entry name" value="elongater_protein-like"/>
    <property type="match status" value="1"/>
</dbReference>
<dbReference type="PANTHER" id="PTHR43409:SF16">
    <property type="entry name" value="SLR0320 PROTEIN"/>
    <property type="match status" value="1"/>
</dbReference>
<dbReference type="InterPro" id="IPR051198">
    <property type="entry name" value="BchE-like"/>
</dbReference>
<dbReference type="InterPro" id="IPR006638">
    <property type="entry name" value="Elp3/MiaA/NifB-like_rSAM"/>
</dbReference>
<evidence type="ECO:0000313" key="7">
    <source>
        <dbReference type="EMBL" id="SOB58666.1"/>
    </source>
</evidence>
<dbReference type="SMART" id="SM00729">
    <property type="entry name" value="Elp3"/>
    <property type="match status" value="1"/>
</dbReference>
<dbReference type="Gene3D" id="3.80.30.20">
    <property type="entry name" value="tm_1862 like domain"/>
    <property type="match status" value="1"/>
</dbReference>
<evidence type="ECO:0000256" key="1">
    <source>
        <dbReference type="ARBA" id="ARBA00001966"/>
    </source>
</evidence>
<comment type="cofactor">
    <cofactor evidence="1">
        <name>[4Fe-4S] cluster</name>
        <dbReference type="ChEBI" id="CHEBI:49883"/>
    </cofactor>
</comment>
<protein>
    <submittedName>
        <fullName evidence="7">Radical SAM domain protein</fullName>
    </submittedName>
</protein>
<feature type="domain" description="Radical SAM core" evidence="6">
    <location>
        <begin position="12"/>
        <end position="246"/>
    </location>
</feature>
<accession>A0A2C8F7Q0</accession>
<dbReference type="PANTHER" id="PTHR43409">
    <property type="entry name" value="ANAEROBIC MAGNESIUM-PROTOPORPHYRIN IX MONOMETHYL ESTER CYCLASE-RELATED"/>
    <property type="match status" value="1"/>
</dbReference>
<dbReference type="SUPFAM" id="SSF102114">
    <property type="entry name" value="Radical SAM enzymes"/>
    <property type="match status" value="1"/>
</dbReference>
<keyword evidence="4" id="KW-0408">Iron</keyword>
<organism evidence="7 8">
    <name type="scientific">Pseudodesulfovibrio profundus</name>
    <dbReference type="NCBI Taxonomy" id="57320"/>
    <lineage>
        <taxon>Bacteria</taxon>
        <taxon>Pseudomonadati</taxon>
        <taxon>Thermodesulfobacteriota</taxon>
        <taxon>Desulfovibrionia</taxon>
        <taxon>Desulfovibrionales</taxon>
        <taxon>Desulfovibrionaceae</taxon>
    </lineage>
</organism>
<dbReference type="RefSeq" id="WP_097011685.1">
    <property type="nucleotide sequence ID" value="NZ_LT907975.1"/>
</dbReference>
<dbReference type="InterPro" id="IPR032432">
    <property type="entry name" value="Radical_SAM_C"/>
</dbReference>
<dbReference type="InterPro" id="IPR023404">
    <property type="entry name" value="rSAM_horseshoe"/>
</dbReference>
<dbReference type="CDD" id="cd01335">
    <property type="entry name" value="Radical_SAM"/>
    <property type="match status" value="1"/>
</dbReference>
<evidence type="ECO:0000256" key="3">
    <source>
        <dbReference type="ARBA" id="ARBA00022723"/>
    </source>
</evidence>
<dbReference type="GO" id="GO:0003824">
    <property type="term" value="F:catalytic activity"/>
    <property type="evidence" value="ECO:0007669"/>
    <property type="project" value="InterPro"/>
</dbReference>
<evidence type="ECO:0000256" key="5">
    <source>
        <dbReference type="ARBA" id="ARBA00023014"/>
    </source>
</evidence>
<dbReference type="Proteomes" id="UP000219215">
    <property type="component" value="Chromosome DPRO"/>
</dbReference>
<dbReference type="InterPro" id="IPR058240">
    <property type="entry name" value="rSAM_sf"/>
</dbReference>
<dbReference type="GO" id="GO:0051536">
    <property type="term" value="F:iron-sulfur cluster binding"/>
    <property type="evidence" value="ECO:0007669"/>
    <property type="project" value="UniProtKB-KW"/>
</dbReference>
<dbReference type="InterPro" id="IPR007197">
    <property type="entry name" value="rSAM"/>
</dbReference>
<dbReference type="SFLD" id="SFLDG01082">
    <property type="entry name" value="B12-binding_domain_containing"/>
    <property type="match status" value="1"/>
</dbReference>
<dbReference type="GO" id="GO:0005829">
    <property type="term" value="C:cytosol"/>
    <property type="evidence" value="ECO:0007669"/>
    <property type="project" value="TreeGrafter"/>
</dbReference>
<dbReference type="Pfam" id="PF04055">
    <property type="entry name" value="Radical_SAM"/>
    <property type="match status" value="1"/>
</dbReference>
<evidence type="ECO:0000256" key="2">
    <source>
        <dbReference type="ARBA" id="ARBA00022691"/>
    </source>
</evidence>
<sequence length="345" mass="38228">MHDTVTFHHPEPKPATTRIWPVFLPFAGCPYRCVFCAQDKQTGQMETELGAMLESMNRELAEAAEQGKGPYELAFYGGTFTALPAPWAMRFLEAATHFRNIGLITRVRCSTRPDCIDEKTIHTLRKAGLDMIELGVQSFDDAVLQASGRGYSGETARKGCELVKAGNMALGIQLLPGLPGDREGVFQEDAHIAATLKPEIARVYPCQVIDGTPLATMWRRGDFTPWELERTKEELAEALLTFWGHHVRVIRLGLPPEPALSEHVLAGPQHPALGQSARALALQSIIRSQLDCLGGAPGYMEVPRRYQGELFGNAGELKASYAAMGITRQSIRYVETERFLLRKEH</sequence>
<dbReference type="AlphaFoldDB" id="A0A2C8F7Q0"/>
<dbReference type="KEGG" id="pprf:DPRO_1766"/>
<keyword evidence="3" id="KW-0479">Metal-binding</keyword>
<dbReference type="Pfam" id="PF16199">
    <property type="entry name" value="Radical_SAM_C"/>
    <property type="match status" value="1"/>
</dbReference>